<dbReference type="Proteomes" id="UP000265520">
    <property type="component" value="Unassembled WGS sequence"/>
</dbReference>
<sequence length="49" mass="5326">RAKASPSEMRQTIFKSLAGNNELPRLATDHLAQREIKNPGPRSAIPSVA</sequence>
<dbReference type="AlphaFoldDB" id="A0A392V795"/>
<evidence type="ECO:0000313" key="3">
    <source>
        <dbReference type="Proteomes" id="UP000265520"/>
    </source>
</evidence>
<protein>
    <submittedName>
        <fullName evidence="2">Uncharacterized protein</fullName>
    </submittedName>
</protein>
<dbReference type="EMBL" id="LXQA011059910">
    <property type="protein sequence ID" value="MCI83139.1"/>
    <property type="molecule type" value="Genomic_DNA"/>
</dbReference>
<evidence type="ECO:0000313" key="2">
    <source>
        <dbReference type="EMBL" id="MCI83139.1"/>
    </source>
</evidence>
<reference evidence="2 3" key="1">
    <citation type="journal article" date="2018" name="Front. Plant Sci.">
        <title>Red Clover (Trifolium pratense) and Zigzag Clover (T. medium) - A Picture of Genomic Similarities and Differences.</title>
        <authorList>
            <person name="Dluhosova J."/>
            <person name="Istvanek J."/>
            <person name="Nedelnik J."/>
            <person name="Repkova J."/>
        </authorList>
    </citation>
    <scope>NUCLEOTIDE SEQUENCE [LARGE SCALE GENOMIC DNA]</scope>
    <source>
        <strain evidence="3">cv. 10/8</strain>
        <tissue evidence="2">Leaf</tissue>
    </source>
</reference>
<feature type="region of interest" description="Disordered" evidence="1">
    <location>
        <begin position="30"/>
        <end position="49"/>
    </location>
</feature>
<comment type="caution">
    <text evidence="2">The sequence shown here is derived from an EMBL/GenBank/DDBJ whole genome shotgun (WGS) entry which is preliminary data.</text>
</comment>
<evidence type="ECO:0000256" key="1">
    <source>
        <dbReference type="SAM" id="MobiDB-lite"/>
    </source>
</evidence>
<name>A0A392V795_9FABA</name>
<accession>A0A392V795</accession>
<keyword evidence="3" id="KW-1185">Reference proteome</keyword>
<proteinExistence type="predicted"/>
<organism evidence="2 3">
    <name type="scientific">Trifolium medium</name>
    <dbReference type="NCBI Taxonomy" id="97028"/>
    <lineage>
        <taxon>Eukaryota</taxon>
        <taxon>Viridiplantae</taxon>
        <taxon>Streptophyta</taxon>
        <taxon>Embryophyta</taxon>
        <taxon>Tracheophyta</taxon>
        <taxon>Spermatophyta</taxon>
        <taxon>Magnoliopsida</taxon>
        <taxon>eudicotyledons</taxon>
        <taxon>Gunneridae</taxon>
        <taxon>Pentapetalae</taxon>
        <taxon>rosids</taxon>
        <taxon>fabids</taxon>
        <taxon>Fabales</taxon>
        <taxon>Fabaceae</taxon>
        <taxon>Papilionoideae</taxon>
        <taxon>50 kb inversion clade</taxon>
        <taxon>NPAAA clade</taxon>
        <taxon>Hologalegina</taxon>
        <taxon>IRL clade</taxon>
        <taxon>Trifolieae</taxon>
        <taxon>Trifolium</taxon>
    </lineage>
</organism>
<feature type="non-terminal residue" evidence="2">
    <location>
        <position position="1"/>
    </location>
</feature>